<keyword evidence="2" id="KW-0902">Two-component regulatory system</keyword>
<dbReference type="Proteomes" id="UP000636453">
    <property type="component" value="Unassembled WGS sequence"/>
</dbReference>
<evidence type="ECO:0000256" key="1">
    <source>
        <dbReference type="ARBA" id="ARBA00022553"/>
    </source>
</evidence>
<dbReference type="InterPro" id="IPR001789">
    <property type="entry name" value="Sig_transdc_resp-reg_receiver"/>
</dbReference>
<dbReference type="PANTHER" id="PTHR44591">
    <property type="entry name" value="STRESS RESPONSE REGULATOR PROTEIN 1"/>
    <property type="match status" value="1"/>
</dbReference>
<dbReference type="PROSITE" id="PS50110">
    <property type="entry name" value="RESPONSE_REGULATORY"/>
    <property type="match status" value="1"/>
</dbReference>
<dbReference type="SUPFAM" id="SSF52172">
    <property type="entry name" value="CheY-like"/>
    <property type="match status" value="1"/>
</dbReference>
<dbReference type="AlphaFoldDB" id="A0A918YUX6"/>
<evidence type="ECO:0000313" key="6">
    <source>
        <dbReference type="Proteomes" id="UP000636453"/>
    </source>
</evidence>
<keyword evidence="6" id="KW-1185">Reference proteome</keyword>
<feature type="domain" description="Response regulatory" evidence="4">
    <location>
        <begin position="8"/>
        <end position="122"/>
    </location>
</feature>
<evidence type="ECO:0000256" key="3">
    <source>
        <dbReference type="PROSITE-ProRule" id="PRU00169"/>
    </source>
</evidence>
<dbReference type="Gene3D" id="3.40.50.2300">
    <property type="match status" value="1"/>
</dbReference>
<dbReference type="CDD" id="cd00156">
    <property type="entry name" value="REC"/>
    <property type="match status" value="1"/>
</dbReference>
<evidence type="ECO:0000259" key="4">
    <source>
        <dbReference type="PROSITE" id="PS50110"/>
    </source>
</evidence>
<dbReference type="SUPFAM" id="SSF47226">
    <property type="entry name" value="Histidine-containing phosphotransfer domain, HPT domain"/>
    <property type="match status" value="1"/>
</dbReference>
<evidence type="ECO:0000313" key="5">
    <source>
        <dbReference type="EMBL" id="GHE25384.1"/>
    </source>
</evidence>
<dbReference type="OrthoDB" id="5966285at2"/>
<dbReference type="InterPro" id="IPR036641">
    <property type="entry name" value="HPT_dom_sf"/>
</dbReference>
<dbReference type="InterPro" id="IPR008207">
    <property type="entry name" value="Sig_transdc_His_kin_Hpt_dom"/>
</dbReference>
<dbReference type="GO" id="GO:0000160">
    <property type="term" value="P:phosphorelay signal transduction system"/>
    <property type="evidence" value="ECO:0007669"/>
    <property type="project" value="UniProtKB-KW"/>
</dbReference>
<dbReference type="SMART" id="SM00448">
    <property type="entry name" value="REC"/>
    <property type="match status" value="1"/>
</dbReference>
<organism evidence="5 6">
    <name type="scientific">Vulcaniibacterium thermophilum</name>
    <dbReference type="NCBI Taxonomy" id="1169913"/>
    <lineage>
        <taxon>Bacteria</taxon>
        <taxon>Pseudomonadati</taxon>
        <taxon>Pseudomonadota</taxon>
        <taxon>Gammaproteobacteria</taxon>
        <taxon>Lysobacterales</taxon>
        <taxon>Lysobacteraceae</taxon>
        <taxon>Vulcaniibacterium</taxon>
    </lineage>
</organism>
<evidence type="ECO:0000256" key="2">
    <source>
        <dbReference type="ARBA" id="ARBA00023012"/>
    </source>
</evidence>
<dbReference type="Gene3D" id="1.20.120.160">
    <property type="entry name" value="HPT domain"/>
    <property type="match status" value="1"/>
</dbReference>
<keyword evidence="1 3" id="KW-0597">Phosphoprotein</keyword>
<dbReference type="Pfam" id="PF01627">
    <property type="entry name" value="Hpt"/>
    <property type="match status" value="1"/>
</dbReference>
<reference evidence="5" key="1">
    <citation type="journal article" date="2014" name="Int. J. Syst. Evol. Microbiol.">
        <title>Complete genome sequence of Corynebacterium casei LMG S-19264T (=DSM 44701T), isolated from a smear-ripened cheese.</title>
        <authorList>
            <consortium name="US DOE Joint Genome Institute (JGI-PGF)"/>
            <person name="Walter F."/>
            <person name="Albersmeier A."/>
            <person name="Kalinowski J."/>
            <person name="Ruckert C."/>
        </authorList>
    </citation>
    <scope>NUCLEOTIDE SEQUENCE</scope>
    <source>
        <strain evidence="5">KCTC 32020</strain>
    </source>
</reference>
<dbReference type="RefSeq" id="WP_146474410.1">
    <property type="nucleotide sequence ID" value="NZ_BNCF01000001.1"/>
</dbReference>
<proteinExistence type="predicted"/>
<feature type="modified residue" description="4-aspartylphosphate" evidence="3">
    <location>
        <position position="57"/>
    </location>
</feature>
<accession>A0A918YUX6</accession>
<name>A0A918YUX6_9GAMM</name>
<protein>
    <submittedName>
        <fullName evidence="5">Transcriptional regulator</fullName>
    </submittedName>
</protein>
<dbReference type="InterPro" id="IPR011006">
    <property type="entry name" value="CheY-like_superfamily"/>
</dbReference>
<gene>
    <name evidence="5" type="ORF">GCM10007167_02220</name>
</gene>
<reference evidence="5" key="2">
    <citation type="submission" date="2020-09" db="EMBL/GenBank/DDBJ databases">
        <authorList>
            <person name="Sun Q."/>
            <person name="Kim S."/>
        </authorList>
    </citation>
    <scope>NUCLEOTIDE SEQUENCE</scope>
    <source>
        <strain evidence="5">KCTC 32020</strain>
    </source>
</reference>
<dbReference type="PANTHER" id="PTHR44591:SF21">
    <property type="entry name" value="TWO-COMPONENT RESPONSE REGULATOR"/>
    <property type="match status" value="1"/>
</dbReference>
<dbReference type="EMBL" id="BNCF01000001">
    <property type="protein sequence ID" value="GHE25384.1"/>
    <property type="molecule type" value="Genomic_DNA"/>
</dbReference>
<dbReference type="InterPro" id="IPR050595">
    <property type="entry name" value="Bact_response_regulator"/>
</dbReference>
<sequence>MTSPDHPRLLLVEDDAVSAAFLGEALRALPAQVVLAGDGAAALRALDAAAFDLWLVDAHLPDGDGIAALSAMRARRPGVVALAHTAARERSVAEALIAAGFAEVLVKPLSADALQAAVRRHLPGATGAGVPLWDDARAERALGGARHVSALRGLFHAELPGVRAEVEAAVRTGDGERLRGLLHRLRASCGFVGAARLEHAVAALHAAPDDPSALRTFLDAVEETLAAFTPVPDHG</sequence>
<dbReference type="Pfam" id="PF00072">
    <property type="entry name" value="Response_reg"/>
    <property type="match status" value="1"/>
</dbReference>
<comment type="caution">
    <text evidence="5">The sequence shown here is derived from an EMBL/GenBank/DDBJ whole genome shotgun (WGS) entry which is preliminary data.</text>
</comment>
<dbReference type="GO" id="GO:0004672">
    <property type="term" value="F:protein kinase activity"/>
    <property type="evidence" value="ECO:0007669"/>
    <property type="project" value="UniProtKB-ARBA"/>
</dbReference>